<dbReference type="Gene3D" id="3.40.390.10">
    <property type="entry name" value="Collagenase (Catalytic Domain)"/>
    <property type="match status" value="1"/>
</dbReference>
<keyword evidence="2" id="KW-1185">Reference proteome</keyword>
<evidence type="ECO:0000313" key="2">
    <source>
        <dbReference type="Proteomes" id="UP000831796"/>
    </source>
</evidence>
<dbReference type="SUPFAM" id="SSF55486">
    <property type="entry name" value="Metalloproteases ('zincins'), catalytic domain"/>
    <property type="match status" value="1"/>
</dbReference>
<dbReference type="Gene3D" id="2.60.120.260">
    <property type="entry name" value="Galactose-binding domain-like"/>
    <property type="match status" value="1"/>
</dbReference>
<evidence type="ECO:0000313" key="1">
    <source>
        <dbReference type="EMBL" id="UOQ74891.1"/>
    </source>
</evidence>
<dbReference type="RefSeq" id="WP_244678227.1">
    <property type="nucleotide sequence ID" value="NZ_CP095046.1"/>
</dbReference>
<gene>
    <name evidence="1" type="ORF">MUN79_14100</name>
</gene>
<name>A0A8T9QEP2_9BACT</name>
<sequence length="761" mass="80683">MAANFVVTYSSNFPAAARAAFDYATGIWAAQINSPVPIRVQASWQSLGPGPLGGSYPTTKFMAVNGGHRRNVLYPAPLAEKLAGRELNPTTDPDILLAFNSNQTWYFGTDANPGDTQLDFVSVVLHELGHGLGFDAQFKAFPEFPATPQGIPLTLFTTHLENQAGQQLANPALFANPSAALTAQLISGQLYFNSPLAAAANGGQLPRIYAPSTFADGSSLSHFDENAYPAGNANSLMTPFRGAGEAVHNPGPLMLNMLYEMGWAGTAIRHRPLRSTETAQNFPVTATIVSDGTLTPGSLQLNYQVDNAAPVSLPLTATGSANEYTATIPNPGGGKTVRYYLAAADNQTSRLYTAPAASLPGAVQPWYEFFVGPDVVPPLIQHQPLTQLFTEQLPLTLTAQVVDSVGMGTVALEYSINGIARPALTLAQQGSSSVYTATLGTAAGPLEPGDVLTYRLVARDGASTPNQATAPASGVYTVNIVGYKTPQVSYANDFDTPTPLDFTGNGFTVTQPAGFANSALHSTHPYGNNASFTYLLLQPIVVRATAATLSFDHIAFVGPDIPNSISFSDDMVRVEGSKDDGTTWRSLGFYQSSAVNAWATLYNPRDASNNSTGVPTESLYRRATINLRQTYATGDVVRLRFTLSSNASIHGWGWAIDNLVIQPITASAVAGRRGQVAAAYPNPTSGSFTLALPTGFVSGSRRAELLVRNVLGQQVRRQQVVLAADQSMLLVALRTVPAGLYQVSLRTAEGTTLTSKVQVQP</sequence>
<keyword evidence="1" id="KW-0482">Metalloprotease</keyword>
<dbReference type="EMBL" id="CP095046">
    <property type="protein sequence ID" value="UOQ74891.1"/>
    <property type="molecule type" value="Genomic_DNA"/>
</dbReference>
<protein>
    <submittedName>
        <fullName evidence="1">Zinc-dependent metalloprotease</fullName>
    </submittedName>
</protein>
<keyword evidence="1" id="KW-0645">Protease</keyword>
<organism evidence="1 2">
    <name type="scientific">Hymenobacter cellulosilyticus</name>
    <dbReference type="NCBI Taxonomy" id="2932248"/>
    <lineage>
        <taxon>Bacteria</taxon>
        <taxon>Pseudomonadati</taxon>
        <taxon>Bacteroidota</taxon>
        <taxon>Cytophagia</taxon>
        <taxon>Cytophagales</taxon>
        <taxon>Hymenobacteraceae</taxon>
        <taxon>Hymenobacter</taxon>
    </lineage>
</organism>
<dbReference type="KEGG" id="hcu:MUN79_14100"/>
<dbReference type="AlphaFoldDB" id="A0A8T9QEP2"/>
<reference evidence="1" key="1">
    <citation type="submission" date="2022-04" db="EMBL/GenBank/DDBJ databases">
        <title>Hymenobacter sp. isolated from the air.</title>
        <authorList>
            <person name="Won M."/>
            <person name="Lee C.-M."/>
            <person name="Woen H.-Y."/>
            <person name="Kwon S.-W."/>
        </authorList>
    </citation>
    <scope>NUCLEOTIDE SEQUENCE</scope>
    <source>
        <strain evidence="1">5116S-3</strain>
    </source>
</reference>
<dbReference type="InterPro" id="IPR024079">
    <property type="entry name" value="MetalloPept_cat_dom_sf"/>
</dbReference>
<dbReference type="Proteomes" id="UP000831796">
    <property type="component" value="Chromosome"/>
</dbReference>
<dbReference type="GO" id="GO:0008237">
    <property type="term" value="F:metallopeptidase activity"/>
    <property type="evidence" value="ECO:0007669"/>
    <property type="project" value="UniProtKB-KW"/>
</dbReference>
<keyword evidence="1" id="KW-0378">Hydrolase</keyword>
<proteinExistence type="predicted"/>
<accession>A0A8T9QEP2</accession>